<keyword evidence="3" id="KW-1185">Reference proteome</keyword>
<dbReference type="EMBL" id="ABEU02000011">
    <property type="protein sequence ID" value="PNR45289.1"/>
    <property type="molecule type" value="Genomic_DNA"/>
</dbReference>
<accession>A0A2K1JUT3</accession>
<reference evidence="2" key="3">
    <citation type="submission" date="2020-12" db="UniProtKB">
        <authorList>
            <consortium name="EnsemblPlants"/>
        </authorList>
    </citation>
    <scope>IDENTIFICATION</scope>
</reference>
<dbReference type="PaxDb" id="3218-PP1S11_336V6.1"/>
<dbReference type="Gramene" id="Pp3c11_15250V3.1">
    <property type="protein sequence ID" value="PAC:32958871.CDS.1"/>
    <property type="gene ID" value="Pp3c11_15250"/>
</dbReference>
<sequence length="73" mass="8244">MMETSVNATIGKWMIAESRFRKQTAKPTTCDHRPGFSIGAFVIYQLPAFTCLYLLRFFGPVGCLGVMYQVAKF</sequence>
<evidence type="ECO:0000313" key="2">
    <source>
        <dbReference type="EnsemblPlants" id="PAC:32958871.CDS.1"/>
    </source>
</evidence>
<gene>
    <name evidence="1" type="ORF">PHYPA_015060</name>
</gene>
<dbReference type="Proteomes" id="UP000006727">
    <property type="component" value="Chromosome 11"/>
</dbReference>
<evidence type="ECO:0000313" key="3">
    <source>
        <dbReference type="Proteomes" id="UP000006727"/>
    </source>
</evidence>
<name>A0A2K1JUT3_PHYPA</name>
<dbReference type="EnsemblPlants" id="Pp3c11_15250V3.1">
    <property type="protein sequence ID" value="PAC:32958871.CDS.1"/>
    <property type="gene ID" value="Pp3c11_15250"/>
</dbReference>
<dbReference type="AlphaFoldDB" id="A0A2K1JUT3"/>
<reference evidence="1 3" key="1">
    <citation type="journal article" date="2008" name="Science">
        <title>The Physcomitrella genome reveals evolutionary insights into the conquest of land by plants.</title>
        <authorList>
            <person name="Rensing S."/>
            <person name="Lang D."/>
            <person name="Zimmer A."/>
            <person name="Terry A."/>
            <person name="Salamov A."/>
            <person name="Shapiro H."/>
            <person name="Nishiyama T."/>
            <person name="Perroud P.-F."/>
            <person name="Lindquist E."/>
            <person name="Kamisugi Y."/>
            <person name="Tanahashi T."/>
            <person name="Sakakibara K."/>
            <person name="Fujita T."/>
            <person name="Oishi K."/>
            <person name="Shin-I T."/>
            <person name="Kuroki Y."/>
            <person name="Toyoda A."/>
            <person name="Suzuki Y."/>
            <person name="Hashimoto A."/>
            <person name="Yamaguchi K."/>
            <person name="Sugano A."/>
            <person name="Kohara Y."/>
            <person name="Fujiyama A."/>
            <person name="Anterola A."/>
            <person name="Aoki S."/>
            <person name="Ashton N."/>
            <person name="Barbazuk W.B."/>
            <person name="Barker E."/>
            <person name="Bennetzen J."/>
            <person name="Bezanilla M."/>
            <person name="Blankenship R."/>
            <person name="Cho S.H."/>
            <person name="Dutcher S."/>
            <person name="Estelle M."/>
            <person name="Fawcett J.A."/>
            <person name="Gundlach H."/>
            <person name="Hanada K."/>
            <person name="Heyl A."/>
            <person name="Hicks K.A."/>
            <person name="Hugh J."/>
            <person name="Lohr M."/>
            <person name="Mayer K."/>
            <person name="Melkozernov A."/>
            <person name="Murata T."/>
            <person name="Nelson D."/>
            <person name="Pils B."/>
            <person name="Prigge M."/>
            <person name="Reiss B."/>
            <person name="Renner T."/>
            <person name="Rombauts S."/>
            <person name="Rushton P."/>
            <person name="Sanderfoot A."/>
            <person name="Schween G."/>
            <person name="Shiu S.-H."/>
            <person name="Stueber K."/>
            <person name="Theodoulou F.L."/>
            <person name="Tu H."/>
            <person name="Van de Peer Y."/>
            <person name="Verrier P.J."/>
            <person name="Waters E."/>
            <person name="Wood A."/>
            <person name="Yang L."/>
            <person name="Cove D."/>
            <person name="Cuming A."/>
            <person name="Hasebe M."/>
            <person name="Lucas S."/>
            <person name="Mishler D.B."/>
            <person name="Reski R."/>
            <person name="Grigoriev I."/>
            <person name="Quatrano R.S."/>
            <person name="Boore J.L."/>
        </authorList>
    </citation>
    <scope>NUCLEOTIDE SEQUENCE [LARGE SCALE GENOMIC DNA]</scope>
    <source>
        <strain evidence="2 3">cv. Gransden 2004</strain>
    </source>
</reference>
<dbReference type="InParanoid" id="A0A2K1JUT3"/>
<protein>
    <submittedName>
        <fullName evidence="1 2">Uncharacterized protein</fullName>
    </submittedName>
</protein>
<reference evidence="1 3" key="2">
    <citation type="journal article" date="2018" name="Plant J.">
        <title>The Physcomitrella patens chromosome-scale assembly reveals moss genome structure and evolution.</title>
        <authorList>
            <person name="Lang D."/>
            <person name="Ullrich K.K."/>
            <person name="Murat F."/>
            <person name="Fuchs J."/>
            <person name="Jenkins J."/>
            <person name="Haas F.B."/>
            <person name="Piednoel M."/>
            <person name="Gundlach H."/>
            <person name="Van Bel M."/>
            <person name="Meyberg R."/>
            <person name="Vives C."/>
            <person name="Morata J."/>
            <person name="Symeonidi A."/>
            <person name="Hiss M."/>
            <person name="Muchero W."/>
            <person name="Kamisugi Y."/>
            <person name="Saleh O."/>
            <person name="Blanc G."/>
            <person name="Decker E.L."/>
            <person name="van Gessel N."/>
            <person name="Grimwood J."/>
            <person name="Hayes R.D."/>
            <person name="Graham S.W."/>
            <person name="Gunter L.E."/>
            <person name="McDaniel S.F."/>
            <person name="Hoernstein S.N.W."/>
            <person name="Larsson A."/>
            <person name="Li F.W."/>
            <person name="Perroud P.F."/>
            <person name="Phillips J."/>
            <person name="Ranjan P."/>
            <person name="Rokshar D.S."/>
            <person name="Rothfels C.J."/>
            <person name="Schneider L."/>
            <person name="Shu S."/>
            <person name="Stevenson D.W."/>
            <person name="Thummler F."/>
            <person name="Tillich M."/>
            <person name="Villarreal Aguilar J.C."/>
            <person name="Widiez T."/>
            <person name="Wong G.K."/>
            <person name="Wymore A."/>
            <person name="Zhang Y."/>
            <person name="Zimmer A.D."/>
            <person name="Quatrano R.S."/>
            <person name="Mayer K.F.X."/>
            <person name="Goodstein D."/>
            <person name="Casacuberta J.M."/>
            <person name="Vandepoele K."/>
            <person name="Reski R."/>
            <person name="Cuming A.C."/>
            <person name="Tuskan G.A."/>
            <person name="Maumus F."/>
            <person name="Salse J."/>
            <person name="Schmutz J."/>
            <person name="Rensing S.A."/>
        </authorList>
    </citation>
    <scope>NUCLEOTIDE SEQUENCE [LARGE SCALE GENOMIC DNA]</scope>
    <source>
        <strain evidence="2 3">cv. Gransden 2004</strain>
    </source>
</reference>
<evidence type="ECO:0000313" key="1">
    <source>
        <dbReference type="EMBL" id="PNR45289.1"/>
    </source>
</evidence>
<organism evidence="1">
    <name type="scientific">Physcomitrium patens</name>
    <name type="common">Spreading-leaved earth moss</name>
    <name type="synonym">Physcomitrella patens</name>
    <dbReference type="NCBI Taxonomy" id="3218"/>
    <lineage>
        <taxon>Eukaryota</taxon>
        <taxon>Viridiplantae</taxon>
        <taxon>Streptophyta</taxon>
        <taxon>Embryophyta</taxon>
        <taxon>Bryophyta</taxon>
        <taxon>Bryophytina</taxon>
        <taxon>Bryopsida</taxon>
        <taxon>Funariidae</taxon>
        <taxon>Funariales</taxon>
        <taxon>Funariaceae</taxon>
        <taxon>Physcomitrium</taxon>
    </lineage>
</organism>
<proteinExistence type="predicted"/>